<dbReference type="EMBL" id="BARS01015610">
    <property type="protein sequence ID" value="GAF92381.1"/>
    <property type="molecule type" value="Genomic_DNA"/>
</dbReference>
<feature type="non-terminal residue" evidence="1">
    <location>
        <position position="111"/>
    </location>
</feature>
<proteinExistence type="predicted"/>
<accession>X0TZ20</accession>
<protein>
    <submittedName>
        <fullName evidence="1">Uncharacterized protein</fullName>
    </submittedName>
</protein>
<sequence length="111" mass="13136">MQLNIKNISKGLVFNLNKNNFRLIYPGRIWKKFSSKSFLGNNLAHLLTICMPMVSGINEIDYNVSYPLFRKNFHKMVLNDIPSAVEDYKDNTKETIDRFLRIKYKFKDDKI</sequence>
<evidence type="ECO:0000313" key="1">
    <source>
        <dbReference type="EMBL" id="GAF92381.1"/>
    </source>
</evidence>
<name>X0TZ20_9ZZZZ</name>
<gene>
    <name evidence="1" type="ORF">S01H1_25800</name>
</gene>
<reference evidence="1" key="1">
    <citation type="journal article" date="2014" name="Front. Microbiol.">
        <title>High frequency of phylogenetically diverse reductive dehalogenase-homologous genes in deep subseafloor sedimentary metagenomes.</title>
        <authorList>
            <person name="Kawai M."/>
            <person name="Futagami T."/>
            <person name="Toyoda A."/>
            <person name="Takaki Y."/>
            <person name="Nishi S."/>
            <person name="Hori S."/>
            <person name="Arai W."/>
            <person name="Tsubouchi T."/>
            <person name="Morono Y."/>
            <person name="Uchiyama I."/>
            <person name="Ito T."/>
            <person name="Fujiyama A."/>
            <person name="Inagaki F."/>
            <person name="Takami H."/>
        </authorList>
    </citation>
    <scope>NUCLEOTIDE SEQUENCE</scope>
    <source>
        <strain evidence="1">Expedition CK06-06</strain>
    </source>
</reference>
<dbReference type="AlphaFoldDB" id="X0TZ20"/>
<comment type="caution">
    <text evidence="1">The sequence shown here is derived from an EMBL/GenBank/DDBJ whole genome shotgun (WGS) entry which is preliminary data.</text>
</comment>
<organism evidence="1">
    <name type="scientific">marine sediment metagenome</name>
    <dbReference type="NCBI Taxonomy" id="412755"/>
    <lineage>
        <taxon>unclassified sequences</taxon>
        <taxon>metagenomes</taxon>
        <taxon>ecological metagenomes</taxon>
    </lineage>
</organism>